<evidence type="ECO:0000313" key="2">
    <source>
        <dbReference type="Proteomes" id="UP000799539"/>
    </source>
</evidence>
<dbReference type="Proteomes" id="UP000799539">
    <property type="component" value="Unassembled WGS sequence"/>
</dbReference>
<dbReference type="OrthoDB" id="3649168at2759"/>
<dbReference type="EMBL" id="ML992702">
    <property type="protein sequence ID" value="KAF2207540.1"/>
    <property type="molecule type" value="Genomic_DNA"/>
</dbReference>
<evidence type="ECO:0000313" key="1">
    <source>
        <dbReference type="EMBL" id="KAF2207540.1"/>
    </source>
</evidence>
<keyword evidence="2" id="KW-1185">Reference proteome</keyword>
<name>A0A6A6F2U3_9PEZI</name>
<gene>
    <name evidence="1" type="ORF">CERZMDRAFT_102225</name>
</gene>
<dbReference type="AlphaFoldDB" id="A0A6A6F2U3"/>
<protein>
    <submittedName>
        <fullName evidence="1">Uncharacterized protein</fullName>
    </submittedName>
</protein>
<sequence>MYCDLRSSYFYIAGKTWAVFCIQPAKWTAPGRWLFSFSIVHLLFIQVGGNANVASSTNRSLNIRPSYIEMHYFHITALLAAIVCFRVHADFIIANTTSCYGAFPMNQCKTGVQVITQGTKFNTSFSCDRLWHAQDHSHVKKNSASPMSANFTSTGNVCDGETLFFSQNHTTHSVNGTFDIYKGKDDSGDRIVAWNVVLHCGIQMQHHSMWRGQLHDVFVLAVFLFLHNCFIIDRIPIHDGVFPDSVFLGHNHHDDFSLCPCLDKWIFNQNKNSVIDHRLGLTRMSFAHWR</sequence>
<reference evidence="1" key="1">
    <citation type="journal article" date="2020" name="Stud. Mycol.">
        <title>101 Dothideomycetes genomes: a test case for predicting lifestyles and emergence of pathogens.</title>
        <authorList>
            <person name="Haridas S."/>
            <person name="Albert R."/>
            <person name="Binder M."/>
            <person name="Bloem J."/>
            <person name="Labutti K."/>
            <person name="Salamov A."/>
            <person name="Andreopoulos B."/>
            <person name="Baker S."/>
            <person name="Barry K."/>
            <person name="Bills G."/>
            <person name="Bluhm B."/>
            <person name="Cannon C."/>
            <person name="Castanera R."/>
            <person name="Culley D."/>
            <person name="Daum C."/>
            <person name="Ezra D."/>
            <person name="Gonzalez J."/>
            <person name="Henrissat B."/>
            <person name="Kuo A."/>
            <person name="Liang C."/>
            <person name="Lipzen A."/>
            <person name="Lutzoni F."/>
            <person name="Magnuson J."/>
            <person name="Mondo S."/>
            <person name="Nolan M."/>
            <person name="Ohm R."/>
            <person name="Pangilinan J."/>
            <person name="Park H.-J."/>
            <person name="Ramirez L."/>
            <person name="Alfaro M."/>
            <person name="Sun H."/>
            <person name="Tritt A."/>
            <person name="Yoshinaga Y."/>
            <person name="Zwiers L.-H."/>
            <person name="Turgeon B."/>
            <person name="Goodwin S."/>
            <person name="Spatafora J."/>
            <person name="Crous P."/>
            <person name="Grigoriev I."/>
        </authorList>
    </citation>
    <scope>NUCLEOTIDE SEQUENCE</scope>
    <source>
        <strain evidence="1">SCOH1-5</strain>
    </source>
</reference>
<accession>A0A6A6F2U3</accession>
<proteinExistence type="predicted"/>
<organism evidence="1 2">
    <name type="scientific">Cercospora zeae-maydis SCOH1-5</name>
    <dbReference type="NCBI Taxonomy" id="717836"/>
    <lineage>
        <taxon>Eukaryota</taxon>
        <taxon>Fungi</taxon>
        <taxon>Dikarya</taxon>
        <taxon>Ascomycota</taxon>
        <taxon>Pezizomycotina</taxon>
        <taxon>Dothideomycetes</taxon>
        <taxon>Dothideomycetidae</taxon>
        <taxon>Mycosphaerellales</taxon>
        <taxon>Mycosphaerellaceae</taxon>
        <taxon>Cercospora</taxon>
    </lineage>
</organism>